<gene>
    <name evidence="2" type="ORF">SVUK_LOCUS15905</name>
</gene>
<feature type="domain" description="GST N-terminal" evidence="1">
    <location>
        <begin position="6"/>
        <end position="52"/>
    </location>
</feature>
<proteinExistence type="predicted"/>
<dbReference type="PANTHER" id="PTHR11571:SF141">
    <property type="entry name" value="GLUTATHIONE S-TRANSFERASE"/>
    <property type="match status" value="1"/>
</dbReference>
<dbReference type="InterPro" id="IPR036249">
    <property type="entry name" value="Thioredoxin-like_sf"/>
</dbReference>
<dbReference type="SUPFAM" id="SSF52833">
    <property type="entry name" value="Thioredoxin-like"/>
    <property type="match status" value="1"/>
</dbReference>
<dbReference type="EMBL" id="UYYB01110680">
    <property type="protein sequence ID" value="VDM80907.1"/>
    <property type="molecule type" value="Genomic_DNA"/>
</dbReference>
<dbReference type="PANTHER" id="PTHR11571">
    <property type="entry name" value="GLUTATHIONE S-TRANSFERASE"/>
    <property type="match status" value="1"/>
</dbReference>
<dbReference type="GO" id="GO:0004364">
    <property type="term" value="F:glutathione transferase activity"/>
    <property type="evidence" value="ECO:0007669"/>
    <property type="project" value="UniProtKB-ARBA"/>
</dbReference>
<dbReference type="AlphaFoldDB" id="A0A3P7JXA4"/>
<dbReference type="PROSITE" id="PS50404">
    <property type="entry name" value="GST_NTER"/>
    <property type="match status" value="1"/>
</dbReference>
<dbReference type="Gene3D" id="1.20.1050.130">
    <property type="match status" value="1"/>
</dbReference>
<evidence type="ECO:0000259" key="1">
    <source>
        <dbReference type="PROSITE" id="PS50404"/>
    </source>
</evidence>
<sequence length="52" mass="6417">MKNQKHTYKLHYFNIRGRAEPIRLILEYYGAKYDYHRITEEEWPNVKGGKNF</sequence>
<organism evidence="2 3">
    <name type="scientific">Strongylus vulgaris</name>
    <name type="common">Blood worm</name>
    <dbReference type="NCBI Taxonomy" id="40348"/>
    <lineage>
        <taxon>Eukaryota</taxon>
        <taxon>Metazoa</taxon>
        <taxon>Ecdysozoa</taxon>
        <taxon>Nematoda</taxon>
        <taxon>Chromadorea</taxon>
        <taxon>Rhabditida</taxon>
        <taxon>Rhabditina</taxon>
        <taxon>Rhabditomorpha</taxon>
        <taxon>Strongyloidea</taxon>
        <taxon>Strongylidae</taxon>
        <taxon>Strongylus</taxon>
    </lineage>
</organism>
<dbReference type="OrthoDB" id="414243at2759"/>
<protein>
    <recommendedName>
        <fullName evidence="1">GST N-terminal domain-containing protein</fullName>
    </recommendedName>
</protein>
<dbReference type="InterPro" id="IPR050213">
    <property type="entry name" value="GST_superfamily"/>
</dbReference>
<dbReference type="InterPro" id="IPR004045">
    <property type="entry name" value="Glutathione_S-Trfase_N"/>
</dbReference>
<evidence type="ECO:0000313" key="3">
    <source>
        <dbReference type="Proteomes" id="UP000270094"/>
    </source>
</evidence>
<dbReference type="CDD" id="cd03039">
    <property type="entry name" value="GST_N_Sigma_like"/>
    <property type="match status" value="1"/>
</dbReference>
<dbReference type="GO" id="GO:0006749">
    <property type="term" value="P:glutathione metabolic process"/>
    <property type="evidence" value="ECO:0007669"/>
    <property type="project" value="TreeGrafter"/>
</dbReference>
<dbReference type="Proteomes" id="UP000270094">
    <property type="component" value="Unassembled WGS sequence"/>
</dbReference>
<keyword evidence="3" id="KW-1185">Reference proteome</keyword>
<accession>A0A3P7JXA4</accession>
<reference evidence="2 3" key="1">
    <citation type="submission" date="2018-11" db="EMBL/GenBank/DDBJ databases">
        <authorList>
            <consortium name="Pathogen Informatics"/>
        </authorList>
    </citation>
    <scope>NUCLEOTIDE SEQUENCE [LARGE SCALE GENOMIC DNA]</scope>
</reference>
<evidence type="ECO:0000313" key="2">
    <source>
        <dbReference type="EMBL" id="VDM80907.1"/>
    </source>
</evidence>
<name>A0A3P7JXA4_STRVU</name>